<keyword evidence="3" id="KW-1185">Reference proteome</keyword>
<accession>A0A4Z2HHY1</accession>
<proteinExistence type="predicted"/>
<evidence type="ECO:0000313" key="3">
    <source>
        <dbReference type="Proteomes" id="UP000314294"/>
    </source>
</evidence>
<evidence type="ECO:0000313" key="2">
    <source>
        <dbReference type="EMBL" id="TNN64442.1"/>
    </source>
</evidence>
<organism evidence="2 3">
    <name type="scientific">Liparis tanakae</name>
    <name type="common">Tanaka's snailfish</name>
    <dbReference type="NCBI Taxonomy" id="230148"/>
    <lineage>
        <taxon>Eukaryota</taxon>
        <taxon>Metazoa</taxon>
        <taxon>Chordata</taxon>
        <taxon>Craniata</taxon>
        <taxon>Vertebrata</taxon>
        <taxon>Euteleostomi</taxon>
        <taxon>Actinopterygii</taxon>
        <taxon>Neopterygii</taxon>
        <taxon>Teleostei</taxon>
        <taxon>Neoteleostei</taxon>
        <taxon>Acanthomorphata</taxon>
        <taxon>Eupercaria</taxon>
        <taxon>Perciformes</taxon>
        <taxon>Cottioidei</taxon>
        <taxon>Cottales</taxon>
        <taxon>Liparidae</taxon>
        <taxon>Liparis</taxon>
    </lineage>
</organism>
<evidence type="ECO:0000256" key="1">
    <source>
        <dbReference type="SAM" id="MobiDB-lite"/>
    </source>
</evidence>
<dbReference type="AlphaFoldDB" id="A0A4Z2HHY1"/>
<reference evidence="2 3" key="1">
    <citation type="submission" date="2019-03" db="EMBL/GenBank/DDBJ databases">
        <title>First draft genome of Liparis tanakae, snailfish: a comprehensive survey of snailfish specific genes.</title>
        <authorList>
            <person name="Kim W."/>
            <person name="Song I."/>
            <person name="Jeong J.-H."/>
            <person name="Kim D."/>
            <person name="Kim S."/>
            <person name="Ryu S."/>
            <person name="Song J.Y."/>
            <person name="Lee S.K."/>
        </authorList>
    </citation>
    <scope>NUCLEOTIDE SEQUENCE [LARGE SCALE GENOMIC DNA]</scope>
    <source>
        <tissue evidence="2">Muscle</tissue>
    </source>
</reference>
<feature type="region of interest" description="Disordered" evidence="1">
    <location>
        <begin position="63"/>
        <end position="94"/>
    </location>
</feature>
<feature type="region of interest" description="Disordered" evidence="1">
    <location>
        <begin position="242"/>
        <end position="300"/>
    </location>
</feature>
<name>A0A4Z2HHY1_9TELE</name>
<protein>
    <submittedName>
        <fullName evidence="2">Uncharacterized protein</fullName>
    </submittedName>
</protein>
<dbReference type="EMBL" id="SRLO01000253">
    <property type="protein sequence ID" value="TNN64442.1"/>
    <property type="molecule type" value="Genomic_DNA"/>
</dbReference>
<gene>
    <name evidence="2" type="ORF">EYF80_025392</name>
</gene>
<sequence>MSLWILSCSMANSPREYCLIQLCRLDMPSVLPPWLGTLLPAAAADTEARPSLQGRSTLLMSRSREGVPVTRLHETSSSDSRKEEHGEEEASTSSNFRFSIPLMRLERRLTFENKPDNTTVRLQHSKDCYDWQRAPHCCLSWKLQAACLFLQSRSVYLPEQLVGEFHSQTAFHLGFAIESLQMQMPPERKRCNPERTKHCQQEGHCSQEAVLVQRRDMAPPEFGGLPEETILPPTVECEASSIWDSGGQKRPDISALTGGRRGAPTLHFPLSRFPSTAGRSFKPRTGLPDESWADRLTRRM</sequence>
<dbReference type="Proteomes" id="UP000314294">
    <property type="component" value="Unassembled WGS sequence"/>
</dbReference>
<comment type="caution">
    <text evidence="2">The sequence shown here is derived from an EMBL/GenBank/DDBJ whole genome shotgun (WGS) entry which is preliminary data.</text>
</comment>
<feature type="compositionally biased region" description="Basic and acidic residues" evidence="1">
    <location>
        <begin position="71"/>
        <end position="85"/>
    </location>
</feature>